<reference evidence="1" key="1">
    <citation type="submission" date="2022-01" db="EMBL/GenBank/DDBJ databases">
        <authorList>
            <person name="King R."/>
        </authorList>
    </citation>
    <scope>NUCLEOTIDE SEQUENCE</scope>
</reference>
<dbReference type="PANTHER" id="PTHR46114">
    <property type="entry name" value="APPLE DOMAIN-CONTAINING PROTEIN"/>
    <property type="match status" value="1"/>
</dbReference>
<protein>
    <submittedName>
        <fullName evidence="1">Uncharacterized protein</fullName>
    </submittedName>
</protein>
<organism evidence="1 2">
    <name type="scientific">Diabrotica balteata</name>
    <name type="common">Banded cucumber beetle</name>
    <dbReference type="NCBI Taxonomy" id="107213"/>
    <lineage>
        <taxon>Eukaryota</taxon>
        <taxon>Metazoa</taxon>
        <taxon>Ecdysozoa</taxon>
        <taxon>Arthropoda</taxon>
        <taxon>Hexapoda</taxon>
        <taxon>Insecta</taxon>
        <taxon>Pterygota</taxon>
        <taxon>Neoptera</taxon>
        <taxon>Endopterygota</taxon>
        <taxon>Coleoptera</taxon>
        <taxon>Polyphaga</taxon>
        <taxon>Cucujiformia</taxon>
        <taxon>Chrysomeloidea</taxon>
        <taxon>Chrysomelidae</taxon>
        <taxon>Galerucinae</taxon>
        <taxon>Diabroticina</taxon>
        <taxon>Diabroticites</taxon>
        <taxon>Diabrotica</taxon>
    </lineage>
</organism>
<dbReference type="OrthoDB" id="6721348at2759"/>
<dbReference type="PANTHER" id="PTHR46114:SF1">
    <property type="entry name" value="ZAD DOMAIN-CONTAINING PROTEIN"/>
    <property type="match status" value="1"/>
</dbReference>
<keyword evidence="2" id="KW-1185">Reference proteome</keyword>
<name>A0A9N9SUJ7_DIABA</name>
<dbReference type="EMBL" id="OU898278">
    <property type="protein sequence ID" value="CAG9830684.1"/>
    <property type="molecule type" value="Genomic_DNA"/>
</dbReference>
<accession>A0A9N9SUJ7</accession>
<evidence type="ECO:0000313" key="2">
    <source>
        <dbReference type="Proteomes" id="UP001153709"/>
    </source>
</evidence>
<evidence type="ECO:0000313" key="1">
    <source>
        <dbReference type="EMBL" id="CAG9830684.1"/>
    </source>
</evidence>
<dbReference type="Proteomes" id="UP001153709">
    <property type="component" value="Chromosome 3"/>
</dbReference>
<sequence>MECFVENNKSPNYKEIVANMVENDKKLGCNMSDKLHFLDSHVDYFPEILGARKKVPSIYKGDGGTLPRKIRYYNDG</sequence>
<gene>
    <name evidence="1" type="ORF">DIABBA_LOCUS4371</name>
</gene>
<proteinExistence type="predicted"/>
<dbReference type="AlphaFoldDB" id="A0A9N9SUJ7"/>